<dbReference type="InterPro" id="IPR008139">
    <property type="entry name" value="SaposinB_dom"/>
</dbReference>
<evidence type="ECO:0000256" key="1">
    <source>
        <dbReference type="ARBA" id="ARBA00023157"/>
    </source>
</evidence>
<gene>
    <name evidence="5" type="ORF">Vretimale_2616</name>
</gene>
<evidence type="ECO:0000256" key="4">
    <source>
        <dbReference type="SAM" id="SignalP"/>
    </source>
</evidence>
<protein>
    <submittedName>
        <fullName evidence="5">Uncharacterized protein</fullName>
    </submittedName>
</protein>
<feature type="chain" id="PRO_5043669435" evidence="4">
    <location>
        <begin position="22"/>
        <end position="434"/>
    </location>
</feature>
<dbReference type="Gene3D" id="1.10.225.10">
    <property type="entry name" value="Saposin-like"/>
    <property type="match status" value="3"/>
</dbReference>
<feature type="signal peptide" evidence="4">
    <location>
        <begin position="1"/>
        <end position="21"/>
    </location>
</feature>
<sequence length="434" mass="46821">MRRPLGVVAALAMALIGLASARGLPVEGPADACQACLISVRILEDFLCDPAATDFLVDFVEKQICPHMGNKAQCHNLAEGLLPTVVQWIRASATPASLCSSAGVCGAALLQVPSLNKPALRVRDTTECAMCKFVVRTVQMQLENSQVMEEVKTIALQICGDLPDELAEGCTDFVNNYASMITELVEEIDPETLCGLIGSCVEAFKASPPPPIPAALMQALAGSQLLRQPPPPPVFSVILGLPLPMFGPQGGPNMMGIMAHGGPGMGMRPEDQGSVGDTDQEQNQHSSKPWMPMMHNGPDQFANDACDYCKMAVAEAHALVSNPQVQAEVRNYTKAVCDNFQAFSEMCKAYVDMYSPLVFTLLEEYLVPETVCAETGLCPPPSSHPRSWKCWLLDGWLGDVLMKLGLGGLLPHHERNHGQDAVHEMKDEPRMSVQ</sequence>
<dbReference type="Pfam" id="PF05184">
    <property type="entry name" value="SapB_1"/>
    <property type="match status" value="2"/>
</dbReference>
<dbReference type="PROSITE" id="PS50015">
    <property type="entry name" value="SAP_B"/>
    <property type="match status" value="3"/>
</dbReference>
<feature type="compositionally biased region" description="Polar residues" evidence="3">
    <location>
        <begin position="275"/>
        <end position="287"/>
    </location>
</feature>
<dbReference type="InterPro" id="IPR051428">
    <property type="entry name" value="Sphingo_Act-Surfact_Prot"/>
</dbReference>
<evidence type="ECO:0000256" key="3">
    <source>
        <dbReference type="SAM" id="MobiDB-lite"/>
    </source>
</evidence>
<dbReference type="GO" id="GO:0006629">
    <property type="term" value="P:lipid metabolic process"/>
    <property type="evidence" value="ECO:0007669"/>
    <property type="project" value="InterPro"/>
</dbReference>
<proteinExistence type="predicted"/>
<reference evidence="5" key="1">
    <citation type="journal article" date="2021" name="Proc. Natl. Acad. Sci. U.S.A.">
        <title>Three genomes in the algal genus Volvox reveal the fate of a haploid sex-determining region after a transition to homothallism.</title>
        <authorList>
            <person name="Yamamoto K."/>
            <person name="Hamaji T."/>
            <person name="Kawai-Toyooka H."/>
            <person name="Matsuzaki R."/>
            <person name="Takahashi F."/>
            <person name="Nishimura Y."/>
            <person name="Kawachi M."/>
            <person name="Noguchi H."/>
            <person name="Minakuchi Y."/>
            <person name="Umen J.G."/>
            <person name="Toyoda A."/>
            <person name="Nozaki H."/>
        </authorList>
    </citation>
    <scope>NUCLEOTIDE SEQUENCE</scope>
    <source>
        <strain evidence="5">NIES-3785</strain>
    </source>
</reference>
<dbReference type="SMART" id="SM00741">
    <property type="entry name" value="SapB"/>
    <property type="match status" value="3"/>
</dbReference>
<name>A0A8J4FED5_9CHLO</name>
<keyword evidence="1" id="KW-1015">Disulfide bond</keyword>
<dbReference type="PANTHER" id="PTHR11480:SF3">
    <property type="entry name" value="BCDNA.GH08312"/>
    <property type="match status" value="1"/>
</dbReference>
<accession>A0A8J4FED5</accession>
<feature type="region of interest" description="Disordered" evidence="3">
    <location>
        <begin position="262"/>
        <end position="293"/>
    </location>
</feature>
<keyword evidence="4" id="KW-0732">Signal</keyword>
<organism evidence="5 6">
    <name type="scientific">Volvox reticuliferus</name>
    <dbReference type="NCBI Taxonomy" id="1737510"/>
    <lineage>
        <taxon>Eukaryota</taxon>
        <taxon>Viridiplantae</taxon>
        <taxon>Chlorophyta</taxon>
        <taxon>core chlorophytes</taxon>
        <taxon>Chlorophyceae</taxon>
        <taxon>CS clade</taxon>
        <taxon>Chlamydomonadales</taxon>
        <taxon>Volvocaceae</taxon>
        <taxon>Volvox</taxon>
    </lineage>
</organism>
<dbReference type="InterPro" id="IPR011001">
    <property type="entry name" value="Saposin-like"/>
</dbReference>
<evidence type="ECO:0000313" key="5">
    <source>
        <dbReference type="EMBL" id="GIL96905.1"/>
    </source>
</evidence>
<dbReference type="PANTHER" id="PTHR11480">
    <property type="entry name" value="SAPOSIN-RELATED"/>
    <property type="match status" value="1"/>
</dbReference>
<dbReference type="OrthoDB" id="69496at2759"/>
<comment type="caution">
    <text evidence="5">The sequence shown here is derived from an EMBL/GenBank/DDBJ whole genome shotgun (WGS) entry which is preliminary data.</text>
</comment>
<dbReference type="AlphaFoldDB" id="A0A8J4FED5"/>
<dbReference type="SUPFAM" id="SSF47862">
    <property type="entry name" value="Saposin"/>
    <property type="match status" value="3"/>
</dbReference>
<dbReference type="InterPro" id="IPR007856">
    <property type="entry name" value="SapB_1"/>
</dbReference>
<evidence type="ECO:0000313" key="6">
    <source>
        <dbReference type="Proteomes" id="UP000722791"/>
    </source>
</evidence>
<dbReference type="Proteomes" id="UP000722791">
    <property type="component" value="Unassembled WGS sequence"/>
</dbReference>
<dbReference type="InterPro" id="IPR008138">
    <property type="entry name" value="SapB_2"/>
</dbReference>
<dbReference type="Pfam" id="PF03489">
    <property type="entry name" value="SapB_2"/>
    <property type="match status" value="2"/>
</dbReference>
<keyword evidence="2" id="KW-0325">Glycoprotein</keyword>
<evidence type="ECO:0000256" key="2">
    <source>
        <dbReference type="ARBA" id="ARBA00023180"/>
    </source>
</evidence>
<dbReference type="EMBL" id="BNCQ01000004">
    <property type="protein sequence ID" value="GIL96905.1"/>
    <property type="molecule type" value="Genomic_DNA"/>
</dbReference>